<dbReference type="OrthoDB" id="8909923at2"/>
<evidence type="ECO:0000256" key="1">
    <source>
        <dbReference type="SAM" id="MobiDB-lite"/>
    </source>
</evidence>
<organism evidence="2 3">
    <name type="scientific">Pseudomonas syringae</name>
    <dbReference type="NCBI Taxonomy" id="317"/>
    <lineage>
        <taxon>Bacteria</taxon>
        <taxon>Pseudomonadati</taxon>
        <taxon>Pseudomonadota</taxon>
        <taxon>Gammaproteobacteria</taxon>
        <taxon>Pseudomonadales</taxon>
        <taxon>Pseudomonadaceae</taxon>
        <taxon>Pseudomonas</taxon>
    </lineage>
</organism>
<evidence type="ECO:0000313" key="3">
    <source>
        <dbReference type="Proteomes" id="UP000093104"/>
    </source>
</evidence>
<accession>A0A1C7Z5E9</accession>
<dbReference type="Proteomes" id="UP000093104">
    <property type="component" value="Unassembled WGS sequence"/>
</dbReference>
<sequence>MGEINIPRHEQDALREVDADVLDKLIEQAAYEETPSALQHLRLANCGPYVASRLRAFEQALKEHGNAKSAQKRNQTEDDVRSAGSDLAHAVQQMKQRMETEEKEGQLFYVDDQLIQPYSFSERLTVRVGYRWRRIIEDDWLEGSITFFHEVDSRPDYTIPATKRKPSAAKLQQDRQDTLSRTWMHLMELALHSVKEYFREGGDGNTIPLTFQATTDPYTRGLNNYSAQFWREQP</sequence>
<feature type="region of interest" description="Disordered" evidence="1">
    <location>
        <begin position="64"/>
        <end position="85"/>
    </location>
</feature>
<protein>
    <submittedName>
        <fullName evidence="2">Uncharacterized protein</fullName>
    </submittedName>
</protein>
<comment type="caution">
    <text evidence="2">The sequence shown here is derived from an EMBL/GenBank/DDBJ whole genome shotgun (WGS) entry which is preliminary data.</text>
</comment>
<gene>
    <name evidence="2" type="ORF">AFK24_15735</name>
</gene>
<dbReference type="RefSeq" id="WP_065834075.1">
    <property type="nucleotide sequence ID" value="NZ_LGSI01000049.1"/>
</dbReference>
<name>A0A1C7Z5E9_PSESX</name>
<dbReference type="AlphaFoldDB" id="A0A1C7Z5E9"/>
<proteinExistence type="predicted"/>
<reference evidence="2 3" key="1">
    <citation type="submission" date="2015-07" db="EMBL/GenBank/DDBJ databases">
        <title>Draft genome sequence of a diazotrophic, plant growth-promoting rhizobacterium of the Pseudomonas syringae complex.</title>
        <authorList>
            <person name="Patten C.L."/>
            <person name="Jeong H."/>
        </authorList>
    </citation>
    <scope>NUCLEOTIDE SEQUENCE [LARGE SCALE GENOMIC DNA]</scope>
    <source>
        <strain evidence="2 3">GR12-2</strain>
    </source>
</reference>
<dbReference type="EMBL" id="LGSI01000049">
    <property type="protein sequence ID" value="OCR24197.1"/>
    <property type="molecule type" value="Genomic_DNA"/>
</dbReference>
<evidence type="ECO:0000313" key="2">
    <source>
        <dbReference type="EMBL" id="OCR24197.1"/>
    </source>
</evidence>